<dbReference type="Proteomes" id="UP000091967">
    <property type="component" value="Unassembled WGS sequence"/>
</dbReference>
<organism evidence="1 2">
    <name type="scientific">Fusarium poae</name>
    <dbReference type="NCBI Taxonomy" id="36050"/>
    <lineage>
        <taxon>Eukaryota</taxon>
        <taxon>Fungi</taxon>
        <taxon>Dikarya</taxon>
        <taxon>Ascomycota</taxon>
        <taxon>Pezizomycotina</taxon>
        <taxon>Sordariomycetes</taxon>
        <taxon>Hypocreomycetidae</taxon>
        <taxon>Hypocreales</taxon>
        <taxon>Nectriaceae</taxon>
        <taxon>Fusarium</taxon>
    </lineage>
</organism>
<proteinExistence type="predicted"/>
<evidence type="ECO:0000313" key="2">
    <source>
        <dbReference type="Proteomes" id="UP000091967"/>
    </source>
</evidence>
<dbReference type="EMBL" id="LYXU01000003">
    <property type="protein sequence ID" value="OBS22812.1"/>
    <property type="molecule type" value="Genomic_DNA"/>
</dbReference>
<reference evidence="1 2" key="1">
    <citation type="submission" date="2016-06" db="EMBL/GenBank/DDBJ databases">
        <title>Living apart together: crosstalk between the core and supernumerary genomes in a fungal plant pathogen.</title>
        <authorList>
            <person name="Vanheule A."/>
            <person name="Audenaert K."/>
            <person name="Warris S."/>
            <person name="Van De Geest H."/>
            <person name="Schijlen E."/>
            <person name="Hofte M."/>
            <person name="De Saeger S."/>
            <person name="Haesaert G."/>
            <person name="Waalwijk C."/>
            <person name="Van Der Lee T."/>
        </authorList>
    </citation>
    <scope>NUCLEOTIDE SEQUENCE [LARGE SCALE GENOMIC DNA]</scope>
    <source>
        <strain evidence="1 2">2516</strain>
    </source>
</reference>
<keyword evidence="2" id="KW-1185">Reference proteome</keyword>
<gene>
    <name evidence="1" type="ORF">FPOA_09138</name>
</gene>
<dbReference type="AlphaFoldDB" id="A0A1B8AQI8"/>
<sequence length="337" mass="38638">MVQFTTEITGRFHGPPKIAMDQESLKFEIRYEARMIQRAYDYFQSNINAGNIGLPNSRSIKAYHLSNARSLEPVYKFKDCPDDDDGEFPESWVKVPGAMKTVLDDFAWYAPRLVENPDEDLVSMVECVLGKDAVNREIKSWLRSLPRYIRDVPRVAGPQIPVYVPLEFERVEYKPFANYQKFEKAVPYEPTKEELAETERLRKQSEACGTPSEQTARCYLFDLIETSPSAREALEKQAREDPKAAYHIKLLMEKKDAADKAKELESNSEGKEIPTKVDDQKEMVRQMYLVGISEDNDSDSDNDKVFQIEQGPLEVSQSRRFPKPVLTGCPTGILIDF</sequence>
<name>A0A1B8AQI8_FUSPO</name>
<comment type="caution">
    <text evidence="1">The sequence shown here is derived from an EMBL/GenBank/DDBJ whole genome shotgun (WGS) entry which is preliminary data.</text>
</comment>
<accession>A0A1B8AQI8</accession>
<protein>
    <submittedName>
        <fullName evidence="1">Uncharacterized protein</fullName>
    </submittedName>
</protein>
<evidence type="ECO:0000313" key="1">
    <source>
        <dbReference type="EMBL" id="OBS22812.1"/>
    </source>
</evidence>